<reference evidence="2" key="1">
    <citation type="submission" date="2013-08" db="EMBL/GenBank/DDBJ databases">
        <authorList>
            <person name="Mendez C."/>
            <person name="Richter M."/>
            <person name="Ferrer M."/>
            <person name="Sanchez J."/>
        </authorList>
    </citation>
    <scope>NUCLEOTIDE SEQUENCE</scope>
</reference>
<dbReference type="InterPro" id="IPR014737">
    <property type="entry name" value="Transposase_Tn5-like_C"/>
</dbReference>
<dbReference type="SUPFAM" id="SSF53098">
    <property type="entry name" value="Ribonuclease H-like"/>
    <property type="match status" value="1"/>
</dbReference>
<dbReference type="Pfam" id="PF02281">
    <property type="entry name" value="Dimer_Tnp_Tn5"/>
    <property type="match status" value="1"/>
</dbReference>
<reference evidence="2" key="2">
    <citation type="journal article" date="2014" name="ISME J.">
        <title>Microbial stratification in low pH oxic and suboxic macroscopic growths along an acid mine drainage.</title>
        <authorList>
            <person name="Mendez-Garcia C."/>
            <person name="Mesa V."/>
            <person name="Sprenger R.R."/>
            <person name="Richter M."/>
            <person name="Diez M.S."/>
            <person name="Solano J."/>
            <person name="Bargiela R."/>
            <person name="Golyshina O.V."/>
            <person name="Manteca A."/>
            <person name="Ramos J.L."/>
            <person name="Gallego J.R."/>
            <person name="Llorente I."/>
            <person name="Martins Dos Santos V.A."/>
            <person name="Jensen O.N."/>
            <person name="Pelaez A.I."/>
            <person name="Sanchez J."/>
            <person name="Ferrer M."/>
        </authorList>
    </citation>
    <scope>NUCLEOTIDE SEQUENCE</scope>
</reference>
<dbReference type="PANTHER" id="PTHR37319:SF1">
    <property type="entry name" value="TRANSPOSASE TN5 DIMERISATION DOMAIN-CONTAINING PROTEIN"/>
    <property type="match status" value="1"/>
</dbReference>
<evidence type="ECO:0000313" key="2">
    <source>
        <dbReference type="EMBL" id="EQD59775.1"/>
    </source>
</evidence>
<evidence type="ECO:0000259" key="1">
    <source>
        <dbReference type="Pfam" id="PF02281"/>
    </source>
</evidence>
<protein>
    <submittedName>
        <fullName evidence="2">Transposase IS4 family protein</fullName>
    </submittedName>
</protein>
<dbReference type="Gene3D" id="3.90.350.10">
    <property type="entry name" value="Transposase Inhibitor Protein From Tn5, Chain A, domain 1"/>
    <property type="match status" value="1"/>
</dbReference>
<name>T1C0U6_9ZZZZ</name>
<dbReference type="PANTHER" id="PTHR37319">
    <property type="entry name" value="TRANSPOSASE"/>
    <property type="match status" value="1"/>
</dbReference>
<dbReference type="EMBL" id="AUZY01005205">
    <property type="protein sequence ID" value="EQD59775.1"/>
    <property type="molecule type" value="Genomic_DNA"/>
</dbReference>
<dbReference type="NCBIfam" id="NF033590">
    <property type="entry name" value="transpos_IS4_3"/>
    <property type="match status" value="1"/>
</dbReference>
<organism evidence="2">
    <name type="scientific">mine drainage metagenome</name>
    <dbReference type="NCBI Taxonomy" id="410659"/>
    <lineage>
        <taxon>unclassified sequences</taxon>
        <taxon>metagenomes</taxon>
        <taxon>ecological metagenomes</taxon>
    </lineage>
</organism>
<accession>T1C0U6</accession>
<dbReference type="InterPro" id="IPR054836">
    <property type="entry name" value="Tn5_transposase"/>
</dbReference>
<comment type="caution">
    <text evidence="2">The sequence shown here is derived from an EMBL/GenBank/DDBJ whole genome shotgun (WGS) entry which is preliminary data.</text>
</comment>
<gene>
    <name evidence="2" type="ORF">B1B_08052</name>
</gene>
<dbReference type="InterPro" id="IPR003201">
    <property type="entry name" value="Transposase_Tn5"/>
</dbReference>
<dbReference type="AlphaFoldDB" id="T1C0U6"/>
<proteinExistence type="predicted"/>
<sequence>MPVETMEQALEKVEWYTKRWGIEVFHRTLKSGCKIEDRQLGNDHRIEACLAIDLVVAWRLFHLAKLGRETPDVPCTVFFEEHEWRALVTFHNRVPVAPEASPPTLRDAIRMVAALGGFLGRKGDGEPGNETLWRGIQRLDDLAAMWTIFTNLQNGPTSTVPRRKKYG</sequence>
<feature type="domain" description="Transposase Tn5 dimerisation" evidence="1">
    <location>
        <begin position="55"/>
        <end position="139"/>
    </location>
</feature>
<dbReference type="InterPro" id="IPR047768">
    <property type="entry name" value="Tn5p-like"/>
</dbReference>
<dbReference type="Gene3D" id="1.10.740.10">
    <property type="entry name" value="Transferase Inhibitor Protein From Tn5, Chain"/>
    <property type="match status" value="1"/>
</dbReference>
<dbReference type="InterPro" id="IPR012337">
    <property type="entry name" value="RNaseH-like_sf"/>
</dbReference>